<keyword evidence="1" id="KW-0812">Transmembrane</keyword>
<evidence type="ECO:0000256" key="1">
    <source>
        <dbReference type="SAM" id="Phobius"/>
    </source>
</evidence>
<feature type="transmembrane region" description="Helical" evidence="1">
    <location>
        <begin position="192"/>
        <end position="212"/>
    </location>
</feature>
<feature type="transmembrane region" description="Helical" evidence="1">
    <location>
        <begin position="281"/>
        <end position="301"/>
    </location>
</feature>
<comment type="caution">
    <text evidence="2">The sequence shown here is derived from an EMBL/GenBank/DDBJ whole genome shotgun (WGS) entry which is preliminary data.</text>
</comment>
<keyword evidence="1" id="KW-1133">Transmembrane helix</keyword>
<keyword evidence="3" id="KW-1185">Reference proteome</keyword>
<evidence type="ECO:0000313" key="3">
    <source>
        <dbReference type="Proteomes" id="UP001589828"/>
    </source>
</evidence>
<organism evidence="2 3">
    <name type="scientific">Mucilaginibacter angelicae</name>
    <dbReference type="NCBI Taxonomy" id="869718"/>
    <lineage>
        <taxon>Bacteria</taxon>
        <taxon>Pseudomonadati</taxon>
        <taxon>Bacteroidota</taxon>
        <taxon>Sphingobacteriia</taxon>
        <taxon>Sphingobacteriales</taxon>
        <taxon>Sphingobacteriaceae</taxon>
        <taxon>Mucilaginibacter</taxon>
    </lineage>
</organism>
<accession>A0ABV6LDQ3</accession>
<dbReference type="EMBL" id="JBHLTS010000075">
    <property type="protein sequence ID" value="MFC0517515.1"/>
    <property type="molecule type" value="Genomic_DNA"/>
</dbReference>
<proteinExistence type="predicted"/>
<feature type="transmembrane region" description="Helical" evidence="1">
    <location>
        <begin position="168"/>
        <end position="186"/>
    </location>
</feature>
<name>A0ABV6LDQ3_9SPHI</name>
<feature type="transmembrane region" description="Helical" evidence="1">
    <location>
        <begin position="12"/>
        <end position="30"/>
    </location>
</feature>
<dbReference type="Proteomes" id="UP001589828">
    <property type="component" value="Unassembled WGS sequence"/>
</dbReference>
<evidence type="ECO:0008006" key="4">
    <source>
        <dbReference type="Google" id="ProtNLM"/>
    </source>
</evidence>
<dbReference type="RefSeq" id="WP_377025266.1">
    <property type="nucleotide sequence ID" value="NZ_JBHLTS010000075.1"/>
</dbReference>
<feature type="transmembrane region" description="Helical" evidence="1">
    <location>
        <begin position="252"/>
        <end position="269"/>
    </location>
</feature>
<feature type="transmembrane region" description="Helical" evidence="1">
    <location>
        <begin position="36"/>
        <end position="53"/>
    </location>
</feature>
<keyword evidence="1" id="KW-0472">Membrane</keyword>
<protein>
    <recommendedName>
        <fullName evidence="4">DUF304 domain-containing protein</fullName>
    </recommendedName>
</protein>
<reference evidence="2 3" key="1">
    <citation type="submission" date="2024-09" db="EMBL/GenBank/DDBJ databases">
        <authorList>
            <person name="Sun Q."/>
            <person name="Mori K."/>
        </authorList>
    </citation>
    <scope>NUCLEOTIDE SEQUENCE [LARGE SCALE GENOMIC DNA]</scope>
    <source>
        <strain evidence="2 3">NCAIM B.02415</strain>
    </source>
</reference>
<feature type="transmembrane region" description="Helical" evidence="1">
    <location>
        <begin position="224"/>
        <end position="246"/>
    </location>
</feature>
<sequence length="380" mass="42642">MEQEYTISLYWRLFYGAVAIAAIIFSFFLLTKTTNGLIILPIVFGTGGVAILINQFKSKLTITDYSIVRTTIFGTKELLRADIKGFRIMEKSIVIEPVQTGYSKIKVNDYSSIGNLGELTKWLRENLRDLNKEELESEKDQILADPDLGYTGEERTARFKTAARISGIYNLLAIALMFGALFLFMDSNAVDIIILFYPLAGIVVIYLSKGLTTLISKKNSAYNNLLMGLYIGVLLLVMKSFFYYHILNYSNLLIPSVVFGIVFLAPLVVKGFNKTYSSRIGQLLLMIILAGGYGLGAAVSINCYFDRSQAGVYPAIVMDRHISHKKTTSYHIMIDSWGDHREIENITVSESFYYGAAVGSTIHVVEKPGLFKIPWFYISK</sequence>
<evidence type="ECO:0000313" key="2">
    <source>
        <dbReference type="EMBL" id="MFC0517515.1"/>
    </source>
</evidence>
<gene>
    <name evidence="2" type="ORF">ACFFGT_25105</name>
</gene>